<keyword evidence="2" id="KW-1185">Reference proteome</keyword>
<evidence type="ECO:0000313" key="2">
    <source>
        <dbReference type="Proteomes" id="UP000293547"/>
    </source>
</evidence>
<comment type="caution">
    <text evidence="1">The sequence shown here is derived from an EMBL/GenBank/DDBJ whole genome shotgun (WGS) entry which is preliminary data.</text>
</comment>
<dbReference type="EMBL" id="PDWZ02000013">
    <property type="protein sequence ID" value="KAB2100272.1"/>
    <property type="molecule type" value="Genomic_DNA"/>
</dbReference>
<accession>A0ACB6F756</accession>
<evidence type="ECO:0000313" key="1">
    <source>
        <dbReference type="EMBL" id="KAB2100272.1"/>
    </source>
</evidence>
<reference evidence="1 2" key="1">
    <citation type="journal article" date="2019" name="bioRxiv">
        <title>Genomics, evolutionary history and diagnostics of the Alternaria alternata species group including apple and Asian pear pathotypes.</title>
        <authorList>
            <person name="Armitage A.D."/>
            <person name="Cockerton H.M."/>
            <person name="Sreenivasaprasad S."/>
            <person name="Woodhall J.W."/>
            <person name="Lane C.R."/>
            <person name="Harrison R.J."/>
            <person name="Clarkson J.P."/>
        </authorList>
    </citation>
    <scope>NUCLEOTIDE SEQUENCE [LARGE SCALE GENOMIC DNA]</scope>
    <source>
        <strain evidence="1 2">FERA 650</strain>
    </source>
</reference>
<name>A0ACB6F756_9PLEO</name>
<protein>
    <submittedName>
        <fullName evidence="1">Uncharacterized protein</fullName>
    </submittedName>
</protein>
<organism evidence="1 2">
    <name type="scientific">Alternaria gaisen</name>
    <dbReference type="NCBI Taxonomy" id="167740"/>
    <lineage>
        <taxon>Eukaryota</taxon>
        <taxon>Fungi</taxon>
        <taxon>Dikarya</taxon>
        <taxon>Ascomycota</taxon>
        <taxon>Pezizomycotina</taxon>
        <taxon>Dothideomycetes</taxon>
        <taxon>Pleosporomycetidae</taxon>
        <taxon>Pleosporales</taxon>
        <taxon>Pleosporineae</taxon>
        <taxon>Pleosporaceae</taxon>
        <taxon>Alternaria</taxon>
        <taxon>Alternaria sect. Alternaria</taxon>
    </lineage>
</organism>
<dbReference type="Proteomes" id="UP000293547">
    <property type="component" value="Unassembled WGS sequence"/>
</dbReference>
<sequence>MALSNDHTVRKHTYEALESSQHIRLIILHPALSADAPLKLTFQQAILSELQGRYEAISYTWGQPNLTYPLYVSDGTHVLVTENLDRALRYLRHSHKDRALWADAACINQADDVEKGTQIPLMGQIYQNAETVLAWLDPGSAVSRFQNLELTLKKMGNVSRNRRQDILSGMMEYDGMAELFWEVSELLRLPWFTRRWIIQEVAFNPEVRLIYGDVELTWTRFVGAISILSTLNLETANPETRVWSSLPRLARLWRHHALFEQFSTTGENYPDTDILKLMDDFDQHGCADPRDRIFALYNMVSNMRPSTATSHHRDILMDIDYSLDLKQTYEAFALACMRAGKLTTIIEAVLSRQHSAQQHSWASWAPDWRVSWLKPIALPAPVHFYKPLKLEDCPLGIIHIRVNTWEYLLHSSYEVYPIIAEKAVGDTLLQQCSNLCTKVNRKNDLGDLKPLFDMLHCMVQQSPLADDPGGKVAQQLRHMESKVYATAPQRDPNLDSMDLYDLQWILDMIIGQSTNMFFFEIPGTETRSVGYSNAHLEVGDQLVPLFDRNATGRKARKLNSVPRYLKMVLIIRYAGTIRVRVKDMKPRPETAYRLIGSGYVYDAGVRSDFFAGVWVAAESFRDLYLA</sequence>
<gene>
    <name evidence="1" type="ORF">AG0111_0g11270</name>
</gene>
<proteinExistence type="predicted"/>